<keyword evidence="4" id="KW-1185">Reference proteome</keyword>
<evidence type="ECO:0000256" key="2">
    <source>
        <dbReference type="HAMAP-Rule" id="MF_00795"/>
    </source>
</evidence>
<keyword evidence="2" id="KW-0963">Cytoplasm</keyword>
<comment type="caution">
    <text evidence="2">Once thought to be involved in copper homeostasis, experiments in E.coli have shown this is not the case.</text>
</comment>
<accession>A0A1N7B955</accession>
<evidence type="ECO:0000313" key="3">
    <source>
        <dbReference type="EMBL" id="SIR47822.1"/>
    </source>
</evidence>
<sequence length="245" mass="27250">MIKLEICCASAADAVNAFKGGADRIELNSAIAYGGLTPSLADLELVKAKTNIPVMVMIRPRSGGFSYSKMEFEVMKKEAELAVESGADGLVFGILKENRELDLRRNRILKEIAGDKETVFHRAFDIVPDPFAALDKIKEIGMDRVLTSALANKVADNLQLAKEIIAYAGEELEIVLGGGIREHNLKEIIEQTNCREVHLSAFNKKVDKSMLKQKLKFNSDCISEFEYKLTDIQKVKSVKEILSHY</sequence>
<dbReference type="EMBL" id="FTNC01000029">
    <property type="protein sequence ID" value="SIR47822.1"/>
    <property type="molecule type" value="Genomic_DNA"/>
</dbReference>
<dbReference type="AlphaFoldDB" id="A0A1N7B955"/>
<comment type="similarity">
    <text evidence="1 2">Belongs to the CutC family.</text>
</comment>
<proteinExistence type="inferred from homology"/>
<dbReference type="STRING" id="56779.SAMN05421834_12916"/>
<dbReference type="HAMAP" id="MF_00795">
    <property type="entry name" value="CutC"/>
    <property type="match status" value="1"/>
</dbReference>
<name>A0A1N7B955_9FIRM</name>
<dbReference type="PANTHER" id="PTHR12598:SF0">
    <property type="entry name" value="COPPER HOMEOSTASIS PROTEIN CUTC HOMOLOG"/>
    <property type="match status" value="1"/>
</dbReference>
<dbReference type="OrthoDB" id="9815677at2"/>
<dbReference type="InterPro" id="IPR036822">
    <property type="entry name" value="CutC-like_dom_sf"/>
</dbReference>
<dbReference type="InterPro" id="IPR005627">
    <property type="entry name" value="CutC-like"/>
</dbReference>
<dbReference type="Pfam" id="PF03932">
    <property type="entry name" value="CutC"/>
    <property type="match status" value="1"/>
</dbReference>
<dbReference type="GO" id="GO:0005737">
    <property type="term" value="C:cytoplasm"/>
    <property type="evidence" value="ECO:0007669"/>
    <property type="project" value="UniProtKB-SubCell"/>
</dbReference>
<reference evidence="4" key="1">
    <citation type="submission" date="2017-01" db="EMBL/GenBank/DDBJ databases">
        <authorList>
            <person name="Varghese N."/>
            <person name="Submissions S."/>
        </authorList>
    </citation>
    <scope>NUCLEOTIDE SEQUENCE [LARGE SCALE GENOMIC DNA]</scope>
    <source>
        <strain evidence="4">ATCC 700103</strain>
    </source>
</reference>
<gene>
    <name evidence="2" type="primary">cutC</name>
    <name evidence="3" type="ORF">SAMN05421834_12916</name>
</gene>
<dbReference type="RefSeq" id="WP_076545979.1">
    <property type="nucleotide sequence ID" value="NZ_FTNC01000029.1"/>
</dbReference>
<dbReference type="PANTHER" id="PTHR12598">
    <property type="entry name" value="COPPER HOMEOSTASIS PROTEIN CUTC"/>
    <property type="match status" value="1"/>
</dbReference>
<protein>
    <recommendedName>
        <fullName evidence="2">PF03932 family protein CutC</fullName>
    </recommendedName>
</protein>
<dbReference type="GO" id="GO:0005507">
    <property type="term" value="F:copper ion binding"/>
    <property type="evidence" value="ECO:0007669"/>
    <property type="project" value="TreeGrafter"/>
</dbReference>
<evidence type="ECO:0000313" key="4">
    <source>
        <dbReference type="Proteomes" id="UP000185669"/>
    </source>
</evidence>
<dbReference type="Proteomes" id="UP000185669">
    <property type="component" value="Unassembled WGS sequence"/>
</dbReference>
<comment type="subcellular location">
    <subcellularLocation>
        <location evidence="2">Cytoplasm</location>
    </subcellularLocation>
</comment>
<dbReference type="SUPFAM" id="SSF110395">
    <property type="entry name" value="CutC-like"/>
    <property type="match status" value="1"/>
</dbReference>
<dbReference type="CDD" id="cd00945">
    <property type="entry name" value="Aldolase_Class_I"/>
    <property type="match status" value="1"/>
</dbReference>
<evidence type="ECO:0000256" key="1">
    <source>
        <dbReference type="ARBA" id="ARBA00007768"/>
    </source>
</evidence>
<organism evidence="3 4">
    <name type="scientific">Halanaerobium kushneri</name>
    <dbReference type="NCBI Taxonomy" id="56779"/>
    <lineage>
        <taxon>Bacteria</taxon>
        <taxon>Bacillati</taxon>
        <taxon>Bacillota</taxon>
        <taxon>Clostridia</taxon>
        <taxon>Halanaerobiales</taxon>
        <taxon>Halanaerobiaceae</taxon>
        <taxon>Halanaerobium</taxon>
    </lineage>
</organism>
<dbReference type="Gene3D" id="3.20.20.380">
    <property type="entry name" value="Copper homeostasis (CutC) domain"/>
    <property type="match status" value="1"/>
</dbReference>